<gene>
    <name evidence="1" type="ORF">DIABBA_LOCUS9382</name>
</gene>
<protein>
    <submittedName>
        <fullName evidence="1">Uncharacterized protein</fullName>
    </submittedName>
</protein>
<name>A0A9N9T5L4_DIABA</name>
<accession>A0A9N9T5L4</accession>
<keyword evidence="2" id="KW-1185">Reference proteome</keyword>
<dbReference type="AlphaFoldDB" id="A0A9N9T5L4"/>
<dbReference type="OrthoDB" id="10061469at2759"/>
<proteinExistence type="predicted"/>
<dbReference type="EMBL" id="OU898281">
    <property type="protein sequence ID" value="CAG9836288.1"/>
    <property type="molecule type" value="Genomic_DNA"/>
</dbReference>
<sequence length="75" mass="8258">MGVSDLQTFLESSNLEGGAVSVDLLKIARSVTQRQQPHNTNRKIRPIGNKLKLIVDAENCLDRLYGGFFSGNNVI</sequence>
<dbReference type="Proteomes" id="UP001153709">
    <property type="component" value="Chromosome 6"/>
</dbReference>
<evidence type="ECO:0000313" key="2">
    <source>
        <dbReference type="Proteomes" id="UP001153709"/>
    </source>
</evidence>
<reference evidence="1" key="1">
    <citation type="submission" date="2022-01" db="EMBL/GenBank/DDBJ databases">
        <authorList>
            <person name="King R."/>
        </authorList>
    </citation>
    <scope>NUCLEOTIDE SEQUENCE</scope>
</reference>
<organism evidence="1 2">
    <name type="scientific">Diabrotica balteata</name>
    <name type="common">Banded cucumber beetle</name>
    <dbReference type="NCBI Taxonomy" id="107213"/>
    <lineage>
        <taxon>Eukaryota</taxon>
        <taxon>Metazoa</taxon>
        <taxon>Ecdysozoa</taxon>
        <taxon>Arthropoda</taxon>
        <taxon>Hexapoda</taxon>
        <taxon>Insecta</taxon>
        <taxon>Pterygota</taxon>
        <taxon>Neoptera</taxon>
        <taxon>Endopterygota</taxon>
        <taxon>Coleoptera</taxon>
        <taxon>Polyphaga</taxon>
        <taxon>Cucujiformia</taxon>
        <taxon>Chrysomeloidea</taxon>
        <taxon>Chrysomelidae</taxon>
        <taxon>Galerucinae</taxon>
        <taxon>Diabroticina</taxon>
        <taxon>Diabroticites</taxon>
        <taxon>Diabrotica</taxon>
    </lineage>
</organism>
<evidence type="ECO:0000313" key="1">
    <source>
        <dbReference type="EMBL" id="CAG9836288.1"/>
    </source>
</evidence>